<dbReference type="Proteomes" id="UP001304895">
    <property type="component" value="Unassembled WGS sequence"/>
</dbReference>
<name>A0AAN6Z9Z5_9PEZI</name>
<reference evidence="2" key="1">
    <citation type="journal article" date="2023" name="Mol. Phylogenet. Evol.">
        <title>Genome-scale phylogeny and comparative genomics of the fungal order Sordariales.</title>
        <authorList>
            <person name="Hensen N."/>
            <person name="Bonometti L."/>
            <person name="Westerberg I."/>
            <person name="Brannstrom I.O."/>
            <person name="Guillou S."/>
            <person name="Cros-Aarteil S."/>
            <person name="Calhoun S."/>
            <person name="Haridas S."/>
            <person name="Kuo A."/>
            <person name="Mondo S."/>
            <person name="Pangilinan J."/>
            <person name="Riley R."/>
            <person name="LaButti K."/>
            <person name="Andreopoulos B."/>
            <person name="Lipzen A."/>
            <person name="Chen C."/>
            <person name="Yan M."/>
            <person name="Daum C."/>
            <person name="Ng V."/>
            <person name="Clum A."/>
            <person name="Steindorff A."/>
            <person name="Ohm R.A."/>
            <person name="Martin F."/>
            <person name="Silar P."/>
            <person name="Natvig D.O."/>
            <person name="Lalanne C."/>
            <person name="Gautier V."/>
            <person name="Ament-Velasquez S.L."/>
            <person name="Kruys A."/>
            <person name="Hutchinson M.I."/>
            <person name="Powell A.J."/>
            <person name="Barry K."/>
            <person name="Miller A.N."/>
            <person name="Grigoriev I.V."/>
            <person name="Debuchy R."/>
            <person name="Gladieux P."/>
            <person name="Hiltunen Thoren M."/>
            <person name="Johannesson H."/>
        </authorList>
    </citation>
    <scope>NUCLEOTIDE SEQUENCE</scope>
    <source>
        <strain evidence="2">CBS 123565</strain>
    </source>
</reference>
<keyword evidence="3" id="KW-1185">Reference proteome</keyword>
<sequence length="244" mass="26442">MLGDGIRSPALSHETSTSKSRTISESNKAILESGVWSCEGKPSGQLHYTCILLPTILQSREPLTPFLGILPRDPPPPPQDEPVQKSLQISLGDPDSNVGISEAGRVTYQESGRAPAEPYTPISHLSLGFLAVSRQWVTSQRGRQRAITRVTNGGFDLRLRSLEEATSRGTSSSCRPIRSRSPTSYIHTTSRTSVCEYASPNALPGTDRGLALHETTPTLGEWTTQPPWLFTRETGFVSCLALGG</sequence>
<comment type="caution">
    <text evidence="2">The sequence shown here is derived from an EMBL/GenBank/DDBJ whole genome shotgun (WGS) entry which is preliminary data.</text>
</comment>
<organism evidence="2 3">
    <name type="scientific">Trichocladium antarcticum</name>
    <dbReference type="NCBI Taxonomy" id="1450529"/>
    <lineage>
        <taxon>Eukaryota</taxon>
        <taxon>Fungi</taxon>
        <taxon>Dikarya</taxon>
        <taxon>Ascomycota</taxon>
        <taxon>Pezizomycotina</taxon>
        <taxon>Sordariomycetes</taxon>
        <taxon>Sordariomycetidae</taxon>
        <taxon>Sordariales</taxon>
        <taxon>Chaetomiaceae</taxon>
        <taxon>Trichocladium</taxon>
    </lineage>
</organism>
<feature type="compositionally biased region" description="Polar residues" evidence="1">
    <location>
        <begin position="13"/>
        <end position="25"/>
    </location>
</feature>
<evidence type="ECO:0000313" key="3">
    <source>
        <dbReference type="Proteomes" id="UP001304895"/>
    </source>
</evidence>
<dbReference type="AlphaFoldDB" id="A0AAN6Z9Z5"/>
<accession>A0AAN6Z9Z5</accession>
<feature type="region of interest" description="Disordered" evidence="1">
    <location>
        <begin position="70"/>
        <end position="100"/>
    </location>
</feature>
<evidence type="ECO:0000256" key="1">
    <source>
        <dbReference type="SAM" id="MobiDB-lite"/>
    </source>
</evidence>
<protein>
    <submittedName>
        <fullName evidence="2">Uncharacterized protein</fullName>
    </submittedName>
</protein>
<evidence type="ECO:0000313" key="2">
    <source>
        <dbReference type="EMBL" id="KAK4130103.1"/>
    </source>
</evidence>
<gene>
    <name evidence="2" type="ORF">BT67DRAFT_241278</name>
</gene>
<reference evidence="2" key="2">
    <citation type="submission" date="2023-05" db="EMBL/GenBank/DDBJ databases">
        <authorList>
            <consortium name="Lawrence Berkeley National Laboratory"/>
            <person name="Steindorff A."/>
            <person name="Hensen N."/>
            <person name="Bonometti L."/>
            <person name="Westerberg I."/>
            <person name="Brannstrom I.O."/>
            <person name="Guillou S."/>
            <person name="Cros-Aarteil S."/>
            <person name="Calhoun S."/>
            <person name="Haridas S."/>
            <person name="Kuo A."/>
            <person name="Mondo S."/>
            <person name="Pangilinan J."/>
            <person name="Riley R."/>
            <person name="Labutti K."/>
            <person name="Andreopoulos B."/>
            <person name="Lipzen A."/>
            <person name="Chen C."/>
            <person name="Yanf M."/>
            <person name="Daum C."/>
            <person name="Ng V."/>
            <person name="Clum A."/>
            <person name="Ohm R."/>
            <person name="Martin F."/>
            <person name="Silar P."/>
            <person name="Natvig D."/>
            <person name="Lalanne C."/>
            <person name="Gautier V."/>
            <person name="Ament-Velasquez S.L."/>
            <person name="Kruys A."/>
            <person name="Hutchinson M.I."/>
            <person name="Powell A.J."/>
            <person name="Barry K."/>
            <person name="Miller A.N."/>
            <person name="Grigoriev I.V."/>
            <person name="Debuchy R."/>
            <person name="Gladieux P."/>
            <person name="Thoren M.H."/>
            <person name="Johannesson H."/>
        </authorList>
    </citation>
    <scope>NUCLEOTIDE SEQUENCE</scope>
    <source>
        <strain evidence="2">CBS 123565</strain>
    </source>
</reference>
<proteinExistence type="predicted"/>
<dbReference type="EMBL" id="MU853442">
    <property type="protein sequence ID" value="KAK4130103.1"/>
    <property type="molecule type" value="Genomic_DNA"/>
</dbReference>
<feature type="region of interest" description="Disordered" evidence="1">
    <location>
        <begin position="1"/>
        <end position="25"/>
    </location>
</feature>